<dbReference type="Proteomes" id="UP001605036">
    <property type="component" value="Unassembled WGS sequence"/>
</dbReference>
<evidence type="ECO:0000256" key="2">
    <source>
        <dbReference type="ARBA" id="ARBA00005220"/>
    </source>
</evidence>
<dbReference type="InterPro" id="IPR012334">
    <property type="entry name" value="Pectin_lyas_fold"/>
</dbReference>
<keyword evidence="6 8" id="KW-0106">Calcium</keyword>
<sequence>MRACCCWGKGESVIHLASRPYRKPEWTMESEPYGNVDWCLRALAGAAEGFGQKSVGGLNGEIYHVTSLADHGPGTLREACKKKDPMWIVFKVSGIIHLETYCRVASYKTIDGRGQRVKLMGKGLQLKDCEHVIICNLEFEAGRGHDVDGIQMKPNSKHIWVDRCTLQDFDDGLIDITRKCTNITVSRCHFLKHDKTMLIGADPNHVEDRCIQVTIHHCWFDGTRQRHPRVRFGKVHLYNNYTRNWGIYAVCASVEAQILSQCNVYEAGTNRTAFEYYTENAGDRDRPATGSIRSEGDAFLKGAIGEPRNPQAVFKPELFYPHWTLEPAGEALVKKICSIAGWQECVLPPDTPLH</sequence>
<comment type="similarity">
    <text evidence="8">Belongs to the polysaccharide lyase 1 family.</text>
</comment>
<dbReference type="GO" id="GO:0030570">
    <property type="term" value="F:pectate lyase activity"/>
    <property type="evidence" value="ECO:0007669"/>
    <property type="project" value="UniProtKB-EC"/>
</dbReference>
<proteinExistence type="inferred from homology"/>
<dbReference type="Pfam" id="PF00544">
    <property type="entry name" value="Pectate_lyase_4"/>
    <property type="match status" value="1"/>
</dbReference>
<dbReference type="EMBL" id="JBHFFA010000007">
    <property type="protein sequence ID" value="KAL2612665.1"/>
    <property type="molecule type" value="Genomic_DNA"/>
</dbReference>
<name>A0ABD1XUN3_9MARC</name>
<evidence type="ECO:0000313" key="10">
    <source>
        <dbReference type="EMBL" id="KAL2612665.1"/>
    </source>
</evidence>
<dbReference type="GO" id="GO:0046872">
    <property type="term" value="F:metal ion binding"/>
    <property type="evidence" value="ECO:0007669"/>
    <property type="project" value="UniProtKB-KW"/>
</dbReference>
<evidence type="ECO:0000313" key="11">
    <source>
        <dbReference type="Proteomes" id="UP001605036"/>
    </source>
</evidence>
<accession>A0ABD1XUN3</accession>
<dbReference type="InterPro" id="IPR011050">
    <property type="entry name" value="Pectin_lyase_fold/virulence"/>
</dbReference>
<evidence type="ECO:0000259" key="9">
    <source>
        <dbReference type="SMART" id="SM00656"/>
    </source>
</evidence>
<dbReference type="InterPro" id="IPR018082">
    <property type="entry name" value="AmbAllergen"/>
</dbReference>
<dbReference type="InterPro" id="IPR045032">
    <property type="entry name" value="PEL"/>
</dbReference>
<dbReference type="SMART" id="SM00656">
    <property type="entry name" value="Amb_all"/>
    <property type="match status" value="1"/>
</dbReference>
<protein>
    <recommendedName>
        <fullName evidence="3 8">Pectate lyase</fullName>
        <ecNumber evidence="3 8">4.2.2.2</ecNumber>
    </recommendedName>
</protein>
<dbReference type="EC" id="4.2.2.2" evidence="3 8"/>
<keyword evidence="4 8" id="KW-0479">Metal-binding</keyword>
<dbReference type="PRINTS" id="PR00807">
    <property type="entry name" value="AMBALLERGEN"/>
</dbReference>
<evidence type="ECO:0000256" key="1">
    <source>
        <dbReference type="ARBA" id="ARBA00000695"/>
    </source>
</evidence>
<evidence type="ECO:0000256" key="6">
    <source>
        <dbReference type="ARBA" id="ARBA00022837"/>
    </source>
</evidence>
<keyword evidence="7 8" id="KW-0456">Lyase</keyword>
<keyword evidence="5" id="KW-0732">Signal</keyword>
<evidence type="ECO:0000256" key="3">
    <source>
        <dbReference type="ARBA" id="ARBA00012272"/>
    </source>
</evidence>
<keyword evidence="11" id="KW-1185">Reference proteome</keyword>
<dbReference type="AlphaFoldDB" id="A0ABD1XUN3"/>
<reference evidence="10 11" key="1">
    <citation type="submission" date="2024-09" db="EMBL/GenBank/DDBJ databases">
        <title>Chromosome-scale assembly of Riccia fluitans.</title>
        <authorList>
            <person name="Paukszto L."/>
            <person name="Sawicki J."/>
            <person name="Karawczyk K."/>
            <person name="Piernik-Szablinska J."/>
            <person name="Szczecinska M."/>
            <person name="Mazdziarz M."/>
        </authorList>
    </citation>
    <scope>NUCLEOTIDE SEQUENCE [LARGE SCALE GENOMIC DNA]</scope>
    <source>
        <strain evidence="10">Rf_01</strain>
        <tissue evidence="10">Aerial parts of the thallus</tissue>
    </source>
</reference>
<dbReference type="InterPro" id="IPR002022">
    <property type="entry name" value="Pec_lyase"/>
</dbReference>
<feature type="domain" description="Pectate lyase" evidence="9">
    <location>
        <begin position="93"/>
        <end position="271"/>
    </location>
</feature>
<evidence type="ECO:0000256" key="8">
    <source>
        <dbReference type="RuleBase" id="RU361123"/>
    </source>
</evidence>
<comment type="pathway">
    <text evidence="2 8">Glycan metabolism; pectin degradation; 2-dehydro-3-deoxy-D-gluconate from pectin: step 2/5.</text>
</comment>
<organism evidence="10 11">
    <name type="scientific">Riccia fluitans</name>
    <dbReference type="NCBI Taxonomy" id="41844"/>
    <lineage>
        <taxon>Eukaryota</taxon>
        <taxon>Viridiplantae</taxon>
        <taxon>Streptophyta</taxon>
        <taxon>Embryophyta</taxon>
        <taxon>Marchantiophyta</taxon>
        <taxon>Marchantiopsida</taxon>
        <taxon>Marchantiidae</taxon>
        <taxon>Marchantiales</taxon>
        <taxon>Ricciaceae</taxon>
        <taxon>Riccia</taxon>
    </lineage>
</organism>
<evidence type="ECO:0000256" key="4">
    <source>
        <dbReference type="ARBA" id="ARBA00022723"/>
    </source>
</evidence>
<evidence type="ECO:0000256" key="7">
    <source>
        <dbReference type="ARBA" id="ARBA00023239"/>
    </source>
</evidence>
<dbReference type="Gene3D" id="2.160.20.10">
    <property type="entry name" value="Single-stranded right-handed beta-helix, Pectin lyase-like"/>
    <property type="match status" value="1"/>
</dbReference>
<gene>
    <name evidence="10" type="ORF">R1flu_024357</name>
</gene>
<evidence type="ECO:0000256" key="5">
    <source>
        <dbReference type="ARBA" id="ARBA00022729"/>
    </source>
</evidence>
<dbReference type="PANTHER" id="PTHR31683:SF113">
    <property type="entry name" value="PECTATE LYASE"/>
    <property type="match status" value="1"/>
</dbReference>
<comment type="catalytic activity">
    <reaction evidence="1 8">
        <text>Eliminative cleavage of (1-&gt;4)-alpha-D-galacturonan to give oligosaccharides with 4-deoxy-alpha-D-galact-4-enuronosyl groups at their non-reducing ends.</text>
        <dbReference type="EC" id="4.2.2.2"/>
    </reaction>
</comment>
<dbReference type="PANTHER" id="PTHR31683">
    <property type="entry name" value="PECTATE LYASE 18-RELATED"/>
    <property type="match status" value="1"/>
</dbReference>
<comment type="caution">
    <text evidence="10">The sequence shown here is derived from an EMBL/GenBank/DDBJ whole genome shotgun (WGS) entry which is preliminary data.</text>
</comment>
<comment type="cofactor">
    <cofactor evidence="8">
        <name>Ca(2+)</name>
        <dbReference type="ChEBI" id="CHEBI:29108"/>
    </cofactor>
    <text evidence="8">Binds 1 Ca(2+) ion. Required for its activity.</text>
</comment>
<dbReference type="SUPFAM" id="SSF51126">
    <property type="entry name" value="Pectin lyase-like"/>
    <property type="match status" value="1"/>
</dbReference>